<keyword evidence="4" id="KW-1185">Reference proteome</keyword>
<dbReference type="Pfam" id="PF13005">
    <property type="entry name" value="zf-IS66"/>
    <property type="match status" value="1"/>
</dbReference>
<feature type="compositionally biased region" description="Basic and acidic residues" evidence="1">
    <location>
        <begin position="1"/>
        <end position="11"/>
    </location>
</feature>
<evidence type="ECO:0000256" key="1">
    <source>
        <dbReference type="SAM" id="MobiDB-lite"/>
    </source>
</evidence>
<evidence type="ECO:0000313" key="4">
    <source>
        <dbReference type="Proteomes" id="UP001144205"/>
    </source>
</evidence>
<gene>
    <name evidence="3" type="ORF">STA1M1_31170</name>
</gene>
<proteinExistence type="predicted"/>
<organism evidence="3 4">
    <name type="scientific">Sinisalibacter aestuarii</name>
    <dbReference type="NCBI Taxonomy" id="2949426"/>
    <lineage>
        <taxon>Bacteria</taxon>
        <taxon>Pseudomonadati</taxon>
        <taxon>Pseudomonadota</taxon>
        <taxon>Alphaproteobacteria</taxon>
        <taxon>Rhodobacterales</taxon>
        <taxon>Roseobacteraceae</taxon>
        <taxon>Sinisalibacter</taxon>
    </lineage>
</organism>
<name>A0ABQ5LWW2_9RHOB</name>
<comment type="caution">
    <text evidence="3">The sequence shown here is derived from an EMBL/GenBank/DDBJ whole genome shotgun (WGS) entry which is preliminary data.</text>
</comment>
<evidence type="ECO:0000259" key="2">
    <source>
        <dbReference type="Pfam" id="PF13005"/>
    </source>
</evidence>
<reference evidence="3" key="1">
    <citation type="journal article" date="2023" name="Int. J. Syst. Evol. Microbiol.">
        <title>Sinisalibacter aestuarii sp. nov., isolated from estuarine sediment of the Arakawa River.</title>
        <authorList>
            <person name="Arafat S.T."/>
            <person name="Hirano S."/>
            <person name="Sato A."/>
            <person name="Takeuchi K."/>
            <person name="Yasuda T."/>
            <person name="Terahara T."/>
            <person name="Hamada M."/>
            <person name="Kobayashi T."/>
        </authorList>
    </citation>
    <scope>NUCLEOTIDE SEQUENCE</scope>
    <source>
        <strain evidence="3">B-399</strain>
    </source>
</reference>
<dbReference type="InterPro" id="IPR024474">
    <property type="entry name" value="Znf_dom_IS66"/>
</dbReference>
<dbReference type="InterPro" id="IPR052344">
    <property type="entry name" value="Transposase-related"/>
</dbReference>
<dbReference type="PANTHER" id="PTHR33678:SF1">
    <property type="entry name" value="BLL1576 PROTEIN"/>
    <property type="match status" value="1"/>
</dbReference>
<dbReference type="Proteomes" id="UP001144205">
    <property type="component" value="Unassembled WGS sequence"/>
</dbReference>
<evidence type="ECO:0000313" key="3">
    <source>
        <dbReference type="EMBL" id="GKY89248.1"/>
    </source>
</evidence>
<feature type="domain" description="Transposase IS66 zinc-finger binding" evidence="2">
    <location>
        <begin position="43"/>
        <end position="83"/>
    </location>
</feature>
<protein>
    <recommendedName>
        <fullName evidence="2">Transposase IS66 zinc-finger binding domain-containing protein</fullName>
    </recommendedName>
</protein>
<feature type="region of interest" description="Disordered" evidence="1">
    <location>
        <begin position="1"/>
        <end position="27"/>
    </location>
</feature>
<sequence length="114" mass="12886">MEAETGRKDNRPWSLQSDRTSERLSLQDHLPREDRVVSVGTGICPRCGGPLRLVGERISEMPDCARAQLKIVRLGRPKYGCRQRGTRYQAPAPERPIAKGLARRARLTHVLINM</sequence>
<accession>A0ABQ5LWW2</accession>
<dbReference type="PANTHER" id="PTHR33678">
    <property type="entry name" value="BLL1576 PROTEIN"/>
    <property type="match status" value="1"/>
</dbReference>
<dbReference type="EMBL" id="BROH01000010">
    <property type="protein sequence ID" value="GKY89248.1"/>
    <property type="molecule type" value="Genomic_DNA"/>
</dbReference>